<sequence length="211" mass="22404">MRPPPQSAPVPQCVWRVPWRPRPALSCLISSLATASALPPARGWRRTHPRGGLSSPSMTWQGTASWCCPAPTTRLPVLMSNAPARCCVQAASSPTVTCSSSTSGTTRPPPRYRASPTRISRPRLAELPELGADVVRTLGSAGAAYHVCGGKCGHVPASNVAAVDSTAAGDTSLVARQLRTLPFEQRLRARRRLACRHPAGRPTIHPSPGRT</sequence>
<evidence type="ECO:0000313" key="2">
    <source>
        <dbReference type="EMBL" id="MPY51069.1"/>
    </source>
</evidence>
<protein>
    <submittedName>
        <fullName evidence="2">Uncharacterized protein</fullName>
    </submittedName>
</protein>
<accession>A0A5N8WUW4</accession>
<dbReference type="EMBL" id="VMNX01000082">
    <property type="protein sequence ID" value="MPY51069.1"/>
    <property type="molecule type" value="Genomic_DNA"/>
</dbReference>
<proteinExistence type="predicted"/>
<comment type="caution">
    <text evidence="2">The sequence shown here is derived from an EMBL/GenBank/DDBJ whole genome shotgun (WGS) entry which is preliminary data.</text>
</comment>
<dbReference type="InterPro" id="IPR029056">
    <property type="entry name" value="Ribokinase-like"/>
</dbReference>
<evidence type="ECO:0000313" key="3">
    <source>
        <dbReference type="Proteomes" id="UP000373149"/>
    </source>
</evidence>
<gene>
    <name evidence="2" type="ORF">FPZ41_21790</name>
</gene>
<dbReference type="Proteomes" id="UP000373149">
    <property type="component" value="Unassembled WGS sequence"/>
</dbReference>
<dbReference type="SUPFAM" id="SSF53613">
    <property type="entry name" value="Ribokinase-like"/>
    <property type="match status" value="1"/>
</dbReference>
<keyword evidence="3" id="KW-1185">Reference proteome</keyword>
<reference evidence="2 3" key="1">
    <citation type="submission" date="2019-09" db="EMBL/GenBank/DDBJ databases">
        <authorList>
            <person name="Duangmal K."/>
            <person name="Teo W.F.A."/>
            <person name="Lipun K."/>
        </authorList>
    </citation>
    <scope>NUCLEOTIDE SEQUENCE [LARGE SCALE GENOMIC DNA]</scope>
    <source>
        <strain evidence="2 3">K1PN6</strain>
    </source>
</reference>
<dbReference type="Gene3D" id="3.40.1190.20">
    <property type="match status" value="1"/>
</dbReference>
<organism evidence="2 3">
    <name type="scientific">Streptomyces acidicola</name>
    <dbReference type="NCBI Taxonomy" id="2596892"/>
    <lineage>
        <taxon>Bacteria</taxon>
        <taxon>Bacillati</taxon>
        <taxon>Actinomycetota</taxon>
        <taxon>Actinomycetes</taxon>
        <taxon>Kitasatosporales</taxon>
        <taxon>Streptomycetaceae</taxon>
        <taxon>Streptomyces</taxon>
    </lineage>
</organism>
<evidence type="ECO:0000256" key="1">
    <source>
        <dbReference type="SAM" id="MobiDB-lite"/>
    </source>
</evidence>
<feature type="region of interest" description="Disordered" evidence="1">
    <location>
        <begin position="94"/>
        <end position="115"/>
    </location>
</feature>
<dbReference type="AlphaFoldDB" id="A0A5N8WUW4"/>
<name>A0A5N8WUW4_9ACTN</name>
<feature type="compositionally biased region" description="Low complexity" evidence="1">
    <location>
        <begin position="94"/>
        <end position="106"/>
    </location>
</feature>